<keyword evidence="1" id="KW-0963">Cytoplasm</keyword>
<organism evidence="4 5">
    <name type="scientific">Candidatus Fimihabitans intestinipullorum</name>
    <dbReference type="NCBI Taxonomy" id="2840820"/>
    <lineage>
        <taxon>Bacteria</taxon>
        <taxon>Bacillati</taxon>
        <taxon>Mycoplasmatota</taxon>
        <taxon>Mycoplasmatota incertae sedis</taxon>
        <taxon>Candidatus Fimihabitans</taxon>
    </lineage>
</organism>
<dbReference type="FunFam" id="3.30.300.70:FF:000001">
    <property type="entry name" value="Ribosome maturation factor RimP"/>
    <property type="match status" value="1"/>
</dbReference>
<dbReference type="Gene3D" id="3.30.300.70">
    <property type="entry name" value="RimP-like superfamily, N-terminal"/>
    <property type="match status" value="1"/>
</dbReference>
<keyword evidence="2" id="KW-0690">Ribosome biogenesis</keyword>
<dbReference type="GO" id="GO:0005829">
    <property type="term" value="C:cytosol"/>
    <property type="evidence" value="ECO:0007669"/>
    <property type="project" value="TreeGrafter"/>
</dbReference>
<dbReference type="GO" id="GO:0006412">
    <property type="term" value="P:translation"/>
    <property type="evidence" value="ECO:0007669"/>
    <property type="project" value="TreeGrafter"/>
</dbReference>
<feature type="domain" description="Ribosome maturation factor RimP N-terminal" evidence="3">
    <location>
        <begin position="10"/>
        <end position="78"/>
    </location>
</feature>
<evidence type="ECO:0000259" key="3">
    <source>
        <dbReference type="Pfam" id="PF02576"/>
    </source>
</evidence>
<evidence type="ECO:0000256" key="1">
    <source>
        <dbReference type="ARBA" id="ARBA00022490"/>
    </source>
</evidence>
<name>A0A9D1L3X3_9BACT</name>
<gene>
    <name evidence="4" type="ORF">IAD49_02120</name>
</gene>
<evidence type="ECO:0000313" key="5">
    <source>
        <dbReference type="Proteomes" id="UP000824087"/>
    </source>
</evidence>
<dbReference type="AlphaFoldDB" id="A0A9D1L3X3"/>
<dbReference type="PANTHER" id="PTHR33867:SF1">
    <property type="entry name" value="RIBOSOME MATURATION FACTOR RIMP"/>
    <property type="match status" value="1"/>
</dbReference>
<dbReference type="SUPFAM" id="SSF75420">
    <property type="entry name" value="YhbC-like, N-terminal domain"/>
    <property type="match status" value="1"/>
</dbReference>
<dbReference type="Proteomes" id="UP000824087">
    <property type="component" value="Unassembled WGS sequence"/>
</dbReference>
<reference evidence="4" key="1">
    <citation type="submission" date="2020-10" db="EMBL/GenBank/DDBJ databases">
        <authorList>
            <person name="Gilroy R."/>
        </authorList>
    </citation>
    <scope>NUCLEOTIDE SEQUENCE</scope>
    <source>
        <strain evidence="4">CHK197-8231</strain>
    </source>
</reference>
<evidence type="ECO:0000313" key="4">
    <source>
        <dbReference type="EMBL" id="HIU22358.1"/>
    </source>
</evidence>
<proteinExistence type="predicted"/>
<dbReference type="InterPro" id="IPR028989">
    <property type="entry name" value="RimP_N"/>
</dbReference>
<dbReference type="GO" id="GO:0000028">
    <property type="term" value="P:ribosomal small subunit assembly"/>
    <property type="evidence" value="ECO:0007669"/>
    <property type="project" value="TreeGrafter"/>
</dbReference>
<dbReference type="PANTHER" id="PTHR33867">
    <property type="entry name" value="RIBOSOME MATURATION FACTOR RIMP"/>
    <property type="match status" value="1"/>
</dbReference>
<dbReference type="EMBL" id="DVML01000012">
    <property type="protein sequence ID" value="HIU22358.1"/>
    <property type="molecule type" value="Genomic_DNA"/>
</dbReference>
<accession>A0A9D1L3X3</accession>
<evidence type="ECO:0000256" key="2">
    <source>
        <dbReference type="ARBA" id="ARBA00022517"/>
    </source>
</evidence>
<dbReference type="InterPro" id="IPR035956">
    <property type="entry name" value="RimP_N_sf"/>
</dbReference>
<protein>
    <recommendedName>
        <fullName evidence="3">Ribosome maturation factor RimP N-terminal domain-containing protein</fullName>
    </recommendedName>
</protein>
<reference evidence="4" key="2">
    <citation type="journal article" date="2021" name="PeerJ">
        <title>Extensive microbial diversity within the chicken gut microbiome revealed by metagenomics and culture.</title>
        <authorList>
            <person name="Gilroy R."/>
            <person name="Ravi A."/>
            <person name="Getino M."/>
            <person name="Pursley I."/>
            <person name="Horton D.L."/>
            <person name="Alikhan N.F."/>
            <person name="Baker D."/>
            <person name="Gharbi K."/>
            <person name="Hall N."/>
            <person name="Watson M."/>
            <person name="Adriaenssens E.M."/>
            <person name="Foster-Nyarko E."/>
            <person name="Jarju S."/>
            <person name="Secka A."/>
            <person name="Antonio M."/>
            <person name="Oren A."/>
            <person name="Chaudhuri R.R."/>
            <person name="La Ragione R."/>
            <person name="Hildebrand F."/>
            <person name="Pallen M.J."/>
        </authorList>
    </citation>
    <scope>NUCLEOTIDE SEQUENCE</scope>
    <source>
        <strain evidence="4">CHK197-8231</strain>
    </source>
</reference>
<dbReference type="Pfam" id="PF02576">
    <property type="entry name" value="RimP_N"/>
    <property type="match status" value="1"/>
</dbReference>
<dbReference type="InterPro" id="IPR003728">
    <property type="entry name" value="Ribosome_maturation_RimP"/>
</dbReference>
<comment type="caution">
    <text evidence="4">The sequence shown here is derived from an EMBL/GenBank/DDBJ whole genome shotgun (WGS) entry which is preliminary data.</text>
</comment>
<sequence length="84" mass="9674">MEITKKVDMLVRDVIEENGYRLDEVLYEKEGSMMFLRLIIDKEGFIDVDDCVAVSKLVNPILDEADPIEENYILDVCSKEKGCE</sequence>